<evidence type="ECO:0000259" key="4">
    <source>
        <dbReference type="Pfam" id="PF00673"/>
    </source>
</evidence>
<comment type="caution">
    <text evidence="5">The sequence shown here is derived from an EMBL/GenBank/DDBJ whole genome shotgun (WGS) entry which is preliminary data.</text>
</comment>
<dbReference type="PANTHER" id="PTHR11994">
    <property type="entry name" value="60S RIBOSOMAL PROTEIN L11-RELATED"/>
    <property type="match status" value="1"/>
</dbReference>
<evidence type="ECO:0000256" key="1">
    <source>
        <dbReference type="ARBA" id="ARBA00008553"/>
    </source>
</evidence>
<dbReference type="SUPFAM" id="SSF55282">
    <property type="entry name" value="RL5-like"/>
    <property type="match status" value="1"/>
</dbReference>
<dbReference type="GO" id="GO:0006412">
    <property type="term" value="P:translation"/>
    <property type="evidence" value="ECO:0007669"/>
    <property type="project" value="InterPro"/>
</dbReference>
<evidence type="ECO:0000256" key="3">
    <source>
        <dbReference type="ARBA" id="ARBA00023274"/>
    </source>
</evidence>
<dbReference type="Proteomes" id="UP001321473">
    <property type="component" value="Unassembled WGS sequence"/>
</dbReference>
<evidence type="ECO:0000256" key="2">
    <source>
        <dbReference type="ARBA" id="ARBA00022980"/>
    </source>
</evidence>
<dbReference type="GO" id="GO:0003735">
    <property type="term" value="F:structural constituent of ribosome"/>
    <property type="evidence" value="ECO:0007669"/>
    <property type="project" value="InterPro"/>
</dbReference>
<feature type="domain" description="Large ribosomal subunit protein uL5 C-terminal" evidence="4">
    <location>
        <begin position="36"/>
        <end position="114"/>
    </location>
</feature>
<gene>
    <name evidence="5" type="ORF">V5799_029964</name>
</gene>
<keyword evidence="3" id="KW-0687">Ribonucleoprotein</keyword>
<name>A0AAQ4EPS2_AMBAM</name>
<protein>
    <recommendedName>
        <fullName evidence="4">Large ribosomal subunit protein uL5 C-terminal domain-containing protein</fullName>
    </recommendedName>
</protein>
<dbReference type="Pfam" id="PF00673">
    <property type="entry name" value="Ribosomal_L5_C"/>
    <property type="match status" value="1"/>
</dbReference>
<dbReference type="GO" id="GO:0005840">
    <property type="term" value="C:ribosome"/>
    <property type="evidence" value="ECO:0007669"/>
    <property type="project" value="UniProtKB-KW"/>
</dbReference>
<organism evidence="5 6">
    <name type="scientific">Amblyomma americanum</name>
    <name type="common">Lone star tick</name>
    <dbReference type="NCBI Taxonomy" id="6943"/>
    <lineage>
        <taxon>Eukaryota</taxon>
        <taxon>Metazoa</taxon>
        <taxon>Ecdysozoa</taxon>
        <taxon>Arthropoda</taxon>
        <taxon>Chelicerata</taxon>
        <taxon>Arachnida</taxon>
        <taxon>Acari</taxon>
        <taxon>Parasitiformes</taxon>
        <taxon>Ixodida</taxon>
        <taxon>Ixodoidea</taxon>
        <taxon>Ixodidae</taxon>
        <taxon>Amblyomminae</taxon>
        <taxon>Amblyomma</taxon>
    </lineage>
</organism>
<evidence type="ECO:0000313" key="6">
    <source>
        <dbReference type="Proteomes" id="UP001321473"/>
    </source>
</evidence>
<dbReference type="InterPro" id="IPR022803">
    <property type="entry name" value="Ribosomal_uL5_dom_sf"/>
</dbReference>
<proteinExistence type="inferred from homology"/>
<dbReference type="Gene3D" id="3.30.1440.10">
    <property type="match status" value="1"/>
</dbReference>
<evidence type="ECO:0000313" key="5">
    <source>
        <dbReference type="EMBL" id="KAK8776690.1"/>
    </source>
</evidence>
<keyword evidence="6" id="KW-1185">Reference proteome</keyword>
<dbReference type="AlphaFoldDB" id="A0AAQ4EPS2"/>
<sequence length="175" mass="19703">MHSNTDSRFTLILALQCVIESQDALRGNLVTSFSHVQVREYELRKDNFSDTGNFGFGIQEHIDLGIKYDPTIGIYGLDFYVVLGRPGFNVAHRRHKKGTIGANHRLCKEEAIKWFQQKEAFAAAARVQPRLNICRYFVVLEDEAPESKCGVTQAQPQLIEKAARLANANCRLHGG</sequence>
<comment type="similarity">
    <text evidence="1">Belongs to the universal ribosomal protein uL5 family.</text>
</comment>
<dbReference type="InterPro" id="IPR031309">
    <property type="entry name" value="Ribosomal_uL5_C"/>
</dbReference>
<keyword evidence="2" id="KW-0689">Ribosomal protein</keyword>
<dbReference type="EMBL" id="JARKHS020012648">
    <property type="protein sequence ID" value="KAK8776690.1"/>
    <property type="molecule type" value="Genomic_DNA"/>
</dbReference>
<dbReference type="InterPro" id="IPR002132">
    <property type="entry name" value="Ribosomal_uL5"/>
</dbReference>
<reference evidence="5 6" key="1">
    <citation type="journal article" date="2023" name="Arcadia Sci">
        <title>De novo assembly of a long-read Amblyomma americanum tick genome.</title>
        <authorList>
            <person name="Chou S."/>
            <person name="Poskanzer K.E."/>
            <person name="Rollins M."/>
            <person name="Thuy-Boun P.S."/>
        </authorList>
    </citation>
    <scope>NUCLEOTIDE SEQUENCE [LARGE SCALE GENOMIC DNA]</scope>
    <source>
        <strain evidence="5">F_SG_1</strain>
        <tissue evidence="5">Salivary glands</tissue>
    </source>
</reference>
<accession>A0AAQ4EPS2</accession>
<dbReference type="GO" id="GO:1990904">
    <property type="term" value="C:ribonucleoprotein complex"/>
    <property type="evidence" value="ECO:0007669"/>
    <property type="project" value="UniProtKB-KW"/>
</dbReference>